<gene>
    <name evidence="2" type="ORF">BTE48_16925</name>
</gene>
<keyword evidence="3" id="KW-1185">Reference proteome</keyword>
<dbReference type="RefSeq" id="WP_169917431.1">
    <property type="nucleotide sequence ID" value="NZ_MTSM01000233.1"/>
</dbReference>
<evidence type="ECO:0000256" key="1">
    <source>
        <dbReference type="SAM" id="MobiDB-lite"/>
    </source>
</evidence>
<dbReference type="EMBL" id="MTSM01000233">
    <property type="protein sequence ID" value="OPX53924.1"/>
    <property type="molecule type" value="Genomic_DNA"/>
</dbReference>
<name>A0A1V4T1T5_9GAMM</name>
<feature type="non-terminal residue" evidence="2">
    <location>
        <position position="1"/>
    </location>
</feature>
<protein>
    <submittedName>
        <fullName evidence="2">Uncharacterized protein</fullName>
    </submittedName>
</protein>
<evidence type="ECO:0000313" key="2">
    <source>
        <dbReference type="EMBL" id="OPX53924.1"/>
    </source>
</evidence>
<organism evidence="2 3">
    <name type="scientific">Oceanospirillum multiglobuliferum</name>
    <dbReference type="NCBI Taxonomy" id="64969"/>
    <lineage>
        <taxon>Bacteria</taxon>
        <taxon>Pseudomonadati</taxon>
        <taxon>Pseudomonadota</taxon>
        <taxon>Gammaproteobacteria</taxon>
        <taxon>Oceanospirillales</taxon>
        <taxon>Oceanospirillaceae</taxon>
        <taxon>Oceanospirillum</taxon>
    </lineage>
</organism>
<feature type="non-terminal residue" evidence="2">
    <location>
        <position position="145"/>
    </location>
</feature>
<evidence type="ECO:0000313" key="3">
    <source>
        <dbReference type="Proteomes" id="UP000191418"/>
    </source>
</evidence>
<proteinExistence type="predicted"/>
<dbReference type="Proteomes" id="UP000191418">
    <property type="component" value="Unassembled WGS sequence"/>
</dbReference>
<accession>A0A1V4T1T5</accession>
<reference evidence="2 3" key="1">
    <citation type="submission" date="2017-01" db="EMBL/GenBank/DDBJ databases">
        <title>Genome Sequencing of a Marine Spirillum, Oceanospirillum multiglobuliferum ATCC 33336, from Japan.</title>
        <authorList>
            <person name="Carney J.G."/>
            <person name="Trachtenberg A.M."/>
            <person name="Rheaume B.A."/>
            <person name="Linnane J.D."/>
            <person name="Pitts N.L."/>
            <person name="Mykles D.L."/>
            <person name="Maclea K.S."/>
        </authorList>
    </citation>
    <scope>NUCLEOTIDE SEQUENCE [LARGE SCALE GENOMIC DNA]</scope>
    <source>
        <strain evidence="2 3">ATCC 33336</strain>
    </source>
</reference>
<dbReference type="AlphaFoldDB" id="A0A1V4T1T5"/>
<sequence length="145" mass="15676">VLADIPGTQSENDGTSSTPGPGFDVPNAAGIRIPKPLVAVLNRDTTSQPILNAWLDNIPARDRRDFVAGLTNVITAANEHAASWEWDNRQRYVAAAMSDYARMEIDRLTEIAAARKRTAEKLADYRSAMGTLLGIAATLTLLLTV</sequence>
<feature type="compositionally biased region" description="Polar residues" evidence="1">
    <location>
        <begin position="7"/>
        <end position="19"/>
    </location>
</feature>
<feature type="region of interest" description="Disordered" evidence="1">
    <location>
        <begin position="1"/>
        <end position="27"/>
    </location>
</feature>
<comment type="caution">
    <text evidence="2">The sequence shown here is derived from an EMBL/GenBank/DDBJ whole genome shotgun (WGS) entry which is preliminary data.</text>
</comment>